<dbReference type="Proteomes" id="UP001150942">
    <property type="component" value="Unassembled WGS sequence"/>
</dbReference>
<keyword evidence="1" id="KW-0547">Nucleotide-binding</keyword>
<dbReference type="AlphaFoldDB" id="A0A9W9MJ82"/>
<accession>A0A9W9MJ82</accession>
<keyword evidence="5" id="KW-1185">Reference proteome</keyword>
<evidence type="ECO:0000313" key="4">
    <source>
        <dbReference type="EMBL" id="KAJ5202177.1"/>
    </source>
</evidence>
<comment type="caution">
    <text evidence="4">The sequence shown here is derived from an EMBL/GenBank/DDBJ whole genome shotgun (WGS) entry which is preliminary data.</text>
</comment>
<dbReference type="GO" id="GO:0016887">
    <property type="term" value="F:ATP hydrolysis activity"/>
    <property type="evidence" value="ECO:0007669"/>
    <property type="project" value="InterPro"/>
</dbReference>
<dbReference type="PANTHER" id="PTHR24223:SF345">
    <property type="entry name" value="ABC MULTIDRUG TRANSPORTER (EUROFUNG)"/>
    <property type="match status" value="1"/>
</dbReference>
<dbReference type="GO" id="GO:0016020">
    <property type="term" value="C:membrane"/>
    <property type="evidence" value="ECO:0007669"/>
    <property type="project" value="TreeGrafter"/>
</dbReference>
<keyword evidence="2" id="KW-0067">ATP-binding</keyword>
<sequence length="177" mass="19890">MFAEGATEVDSKHLKYRMKCMNERPIPHRKCVLKVAICGRTGSGKSSLAVRARFNSLPYDPFFIQGTVRENLDPLGVATDECLVQALQSVRLWDFYKSRGGLDEDMNEGTLSYGQRQLFCLVRAVINLSSVLIMDEVGGSVDADTDAFVEEGPPRELLERLGSLFKALYDSMWTEER</sequence>
<gene>
    <name evidence="4" type="ORF">N7449_004256</name>
</gene>
<evidence type="ECO:0000256" key="1">
    <source>
        <dbReference type="ARBA" id="ARBA00022741"/>
    </source>
</evidence>
<dbReference type="OrthoDB" id="6500128at2759"/>
<dbReference type="EMBL" id="JAPQKQ010000003">
    <property type="protein sequence ID" value="KAJ5202177.1"/>
    <property type="molecule type" value="Genomic_DNA"/>
</dbReference>
<dbReference type="GO" id="GO:0042626">
    <property type="term" value="F:ATPase-coupled transmembrane transporter activity"/>
    <property type="evidence" value="ECO:0007669"/>
    <property type="project" value="TreeGrafter"/>
</dbReference>
<reference evidence="4" key="2">
    <citation type="journal article" date="2023" name="IMA Fungus">
        <title>Comparative genomic study of the Penicillium genus elucidates a diverse pangenome and 15 lateral gene transfer events.</title>
        <authorList>
            <person name="Petersen C."/>
            <person name="Sorensen T."/>
            <person name="Nielsen M.R."/>
            <person name="Sondergaard T.E."/>
            <person name="Sorensen J.L."/>
            <person name="Fitzpatrick D.A."/>
            <person name="Frisvad J.C."/>
            <person name="Nielsen K.L."/>
        </authorList>
    </citation>
    <scope>NUCLEOTIDE SEQUENCE</scope>
    <source>
        <strain evidence="4">IBT 20477</strain>
    </source>
</reference>
<organism evidence="4 5">
    <name type="scientific">Penicillium cf. viridicatum</name>
    <dbReference type="NCBI Taxonomy" id="2972119"/>
    <lineage>
        <taxon>Eukaryota</taxon>
        <taxon>Fungi</taxon>
        <taxon>Dikarya</taxon>
        <taxon>Ascomycota</taxon>
        <taxon>Pezizomycotina</taxon>
        <taxon>Eurotiomycetes</taxon>
        <taxon>Eurotiomycetidae</taxon>
        <taxon>Eurotiales</taxon>
        <taxon>Aspergillaceae</taxon>
        <taxon>Penicillium</taxon>
    </lineage>
</organism>
<dbReference type="GO" id="GO:0005524">
    <property type="term" value="F:ATP binding"/>
    <property type="evidence" value="ECO:0007669"/>
    <property type="project" value="UniProtKB-KW"/>
</dbReference>
<evidence type="ECO:0000259" key="3">
    <source>
        <dbReference type="Pfam" id="PF00005"/>
    </source>
</evidence>
<dbReference type="PANTHER" id="PTHR24223">
    <property type="entry name" value="ATP-BINDING CASSETTE SUB-FAMILY C"/>
    <property type="match status" value="1"/>
</dbReference>
<evidence type="ECO:0000313" key="5">
    <source>
        <dbReference type="Proteomes" id="UP001150942"/>
    </source>
</evidence>
<feature type="domain" description="ABC transporter" evidence="3">
    <location>
        <begin position="54"/>
        <end position="136"/>
    </location>
</feature>
<dbReference type="SUPFAM" id="SSF52540">
    <property type="entry name" value="P-loop containing nucleoside triphosphate hydrolases"/>
    <property type="match status" value="1"/>
</dbReference>
<evidence type="ECO:0000256" key="2">
    <source>
        <dbReference type="ARBA" id="ARBA00022840"/>
    </source>
</evidence>
<dbReference type="Gene3D" id="3.40.50.300">
    <property type="entry name" value="P-loop containing nucleotide triphosphate hydrolases"/>
    <property type="match status" value="1"/>
</dbReference>
<dbReference type="InterPro" id="IPR003439">
    <property type="entry name" value="ABC_transporter-like_ATP-bd"/>
</dbReference>
<proteinExistence type="predicted"/>
<dbReference type="InterPro" id="IPR050173">
    <property type="entry name" value="ABC_transporter_C-like"/>
</dbReference>
<dbReference type="InterPro" id="IPR027417">
    <property type="entry name" value="P-loop_NTPase"/>
</dbReference>
<name>A0A9W9MJ82_9EURO</name>
<reference evidence="4" key="1">
    <citation type="submission" date="2022-11" db="EMBL/GenBank/DDBJ databases">
        <authorList>
            <person name="Petersen C."/>
        </authorList>
    </citation>
    <scope>NUCLEOTIDE SEQUENCE</scope>
    <source>
        <strain evidence="4">IBT 20477</strain>
    </source>
</reference>
<protein>
    <recommendedName>
        <fullName evidence="3">ABC transporter domain-containing protein</fullName>
    </recommendedName>
</protein>
<dbReference type="Pfam" id="PF00005">
    <property type="entry name" value="ABC_tran"/>
    <property type="match status" value="1"/>
</dbReference>